<dbReference type="AlphaFoldDB" id="X6N0Y5"/>
<evidence type="ECO:0000256" key="1">
    <source>
        <dbReference type="SAM" id="MobiDB-lite"/>
    </source>
</evidence>
<accession>X6N0Y5</accession>
<sequence>KKKKKTKQGMSPSILESSRFPQQRFYHDGNTPHSPSSCRAKEGGNSSISPERNVAEYNSAKGVPLFKQLSSVSFVNPIGAQVEPIGVSLSQAGRTADVVSPLPTCGGNITISNGMMAEWKSDEWMAKDKIVGAIAAANEAWLSPIVKMIDETVAQFPPALDLADASKLGLCVSLSDTIVDRKVRARINRFRQQLLFEYDNYLVEQEDMLLLLLLKYQKDDKQSQLVRENVLKQIKKKKQYLEKRFEHMCKEKQDWLNLYADLLQWREAQQTYAYATDPALASMNMEEDKQYLAERQQQQKTVEDRIQSCQERLSNEQIEYSDWQTTLAVMSLEILQHKILRKRQQTLLAMAQETKSERDSARDVVPASKVATASISVVPISTQVF</sequence>
<dbReference type="EMBL" id="ASPP01013505">
    <property type="protein sequence ID" value="ETO19578.1"/>
    <property type="molecule type" value="Genomic_DNA"/>
</dbReference>
<evidence type="ECO:0000313" key="3">
    <source>
        <dbReference type="Proteomes" id="UP000023152"/>
    </source>
</evidence>
<gene>
    <name evidence="2" type="ORF">RFI_17652</name>
</gene>
<feature type="non-terminal residue" evidence="2">
    <location>
        <position position="385"/>
    </location>
</feature>
<dbReference type="Proteomes" id="UP000023152">
    <property type="component" value="Unassembled WGS sequence"/>
</dbReference>
<reference evidence="2 3" key="1">
    <citation type="journal article" date="2013" name="Curr. Biol.">
        <title>The Genome of the Foraminiferan Reticulomyxa filosa.</title>
        <authorList>
            <person name="Glockner G."/>
            <person name="Hulsmann N."/>
            <person name="Schleicher M."/>
            <person name="Noegel A.A."/>
            <person name="Eichinger L."/>
            <person name="Gallinger C."/>
            <person name="Pawlowski J."/>
            <person name="Sierra R."/>
            <person name="Euteneuer U."/>
            <person name="Pillet L."/>
            <person name="Moustafa A."/>
            <person name="Platzer M."/>
            <person name="Groth M."/>
            <person name="Szafranski K."/>
            <person name="Schliwa M."/>
        </authorList>
    </citation>
    <scope>NUCLEOTIDE SEQUENCE [LARGE SCALE GENOMIC DNA]</scope>
</reference>
<comment type="caution">
    <text evidence="2">The sequence shown here is derived from an EMBL/GenBank/DDBJ whole genome shotgun (WGS) entry which is preliminary data.</text>
</comment>
<proteinExistence type="predicted"/>
<feature type="region of interest" description="Disordered" evidence="1">
    <location>
        <begin position="1"/>
        <end position="51"/>
    </location>
</feature>
<evidence type="ECO:0000313" key="2">
    <source>
        <dbReference type="EMBL" id="ETO19578.1"/>
    </source>
</evidence>
<feature type="compositionally biased region" description="Polar residues" evidence="1">
    <location>
        <begin position="8"/>
        <end position="21"/>
    </location>
</feature>
<name>X6N0Y5_RETFI</name>
<keyword evidence="3" id="KW-1185">Reference proteome</keyword>
<organism evidence="2 3">
    <name type="scientific">Reticulomyxa filosa</name>
    <dbReference type="NCBI Taxonomy" id="46433"/>
    <lineage>
        <taxon>Eukaryota</taxon>
        <taxon>Sar</taxon>
        <taxon>Rhizaria</taxon>
        <taxon>Retaria</taxon>
        <taxon>Foraminifera</taxon>
        <taxon>Monothalamids</taxon>
        <taxon>Reticulomyxidae</taxon>
        <taxon>Reticulomyxa</taxon>
    </lineage>
</organism>
<protein>
    <submittedName>
        <fullName evidence="2">Uncharacterized protein</fullName>
    </submittedName>
</protein>
<feature type="non-terminal residue" evidence="2">
    <location>
        <position position="1"/>
    </location>
</feature>